<proteinExistence type="predicted"/>
<sequence>MGHPFRAAIEARDLDAAVALLREDVVFRSPVVFTPYEGREALRQILAAVIDVFEDFRYIREIGAAGAADHALVFEARVGDKQVQGCDFIHVDANGLIDEFTVMVRPLQAMLALAEAMKARLAAG</sequence>
<dbReference type="InterPro" id="IPR032710">
    <property type="entry name" value="NTF2-like_dom_sf"/>
</dbReference>
<dbReference type="InterPro" id="IPR037401">
    <property type="entry name" value="SnoaL-like"/>
</dbReference>
<evidence type="ECO:0000313" key="3">
    <source>
        <dbReference type="Proteomes" id="UP000466187"/>
    </source>
</evidence>
<accession>A0A7I7WJ38</accession>
<dbReference type="Pfam" id="PF12680">
    <property type="entry name" value="SnoaL_2"/>
    <property type="match status" value="1"/>
</dbReference>
<dbReference type="KEGG" id="mgad:MGAD_08760"/>
<dbReference type="SUPFAM" id="SSF54427">
    <property type="entry name" value="NTF2-like"/>
    <property type="match status" value="1"/>
</dbReference>
<dbReference type="RefSeq" id="WP_163685247.1">
    <property type="nucleotide sequence ID" value="NZ_AP022608.1"/>
</dbReference>
<evidence type="ECO:0000259" key="1">
    <source>
        <dbReference type="Pfam" id="PF12680"/>
    </source>
</evidence>
<gene>
    <name evidence="2" type="ORF">MGAD_08760</name>
</gene>
<name>A0A7I7WJ38_MYCGU</name>
<dbReference type="Proteomes" id="UP000466187">
    <property type="component" value="Chromosome"/>
</dbReference>
<dbReference type="EMBL" id="AP022608">
    <property type="protein sequence ID" value="BBZ16541.1"/>
    <property type="molecule type" value="Genomic_DNA"/>
</dbReference>
<protein>
    <submittedName>
        <fullName evidence="2">Membrane protein</fullName>
    </submittedName>
</protein>
<evidence type="ECO:0000313" key="2">
    <source>
        <dbReference type="EMBL" id="BBZ16541.1"/>
    </source>
</evidence>
<organism evidence="2 3">
    <name type="scientific">Mycolicibacterium gadium</name>
    <name type="common">Mycobacterium gadium</name>
    <dbReference type="NCBI Taxonomy" id="1794"/>
    <lineage>
        <taxon>Bacteria</taxon>
        <taxon>Bacillati</taxon>
        <taxon>Actinomycetota</taxon>
        <taxon>Actinomycetes</taxon>
        <taxon>Mycobacteriales</taxon>
        <taxon>Mycobacteriaceae</taxon>
        <taxon>Mycolicibacterium</taxon>
    </lineage>
</organism>
<dbReference type="AlphaFoldDB" id="A0A7I7WJ38"/>
<feature type="domain" description="SnoaL-like" evidence="1">
    <location>
        <begin position="5"/>
        <end position="99"/>
    </location>
</feature>
<reference evidence="2 3" key="1">
    <citation type="journal article" date="2019" name="Emerg. Microbes Infect.">
        <title>Comprehensive subspecies identification of 175 nontuberculous mycobacteria species based on 7547 genomic profiles.</title>
        <authorList>
            <person name="Matsumoto Y."/>
            <person name="Kinjo T."/>
            <person name="Motooka D."/>
            <person name="Nabeya D."/>
            <person name="Jung N."/>
            <person name="Uechi K."/>
            <person name="Horii T."/>
            <person name="Iida T."/>
            <person name="Fujita J."/>
            <person name="Nakamura S."/>
        </authorList>
    </citation>
    <scope>NUCLEOTIDE SEQUENCE [LARGE SCALE GENOMIC DNA]</scope>
    <source>
        <strain evidence="2 3">JCM 12688</strain>
    </source>
</reference>
<dbReference type="Gene3D" id="3.10.450.50">
    <property type="match status" value="1"/>
</dbReference>